<accession>B8IJ95</accession>
<comment type="similarity">
    <text evidence="1">Belongs to the LamB/PxpA family.</text>
</comment>
<keyword evidence="1" id="KW-0067">ATP-binding</keyword>
<evidence type="ECO:0000256" key="1">
    <source>
        <dbReference type="HAMAP-Rule" id="MF_00691"/>
    </source>
</evidence>
<dbReference type="Pfam" id="PF03746">
    <property type="entry name" value="LamB_YcsF"/>
    <property type="match status" value="1"/>
</dbReference>
<dbReference type="OrthoDB" id="9773478at2"/>
<dbReference type="AlphaFoldDB" id="B8IJ95"/>
<dbReference type="PANTHER" id="PTHR30292">
    <property type="entry name" value="UNCHARACTERIZED PROTEIN YBGL-RELATED"/>
    <property type="match status" value="1"/>
</dbReference>
<dbReference type="PANTHER" id="PTHR30292:SF0">
    <property type="entry name" value="5-OXOPROLINASE SUBUNIT A"/>
    <property type="match status" value="1"/>
</dbReference>
<dbReference type="InterPro" id="IPR011330">
    <property type="entry name" value="Glyco_hydro/deAcase_b/a-brl"/>
</dbReference>
<dbReference type="SUPFAM" id="SSF88713">
    <property type="entry name" value="Glycoside hydrolase/deacetylase"/>
    <property type="match status" value="1"/>
</dbReference>
<dbReference type="GO" id="GO:0005975">
    <property type="term" value="P:carbohydrate metabolic process"/>
    <property type="evidence" value="ECO:0007669"/>
    <property type="project" value="InterPro"/>
</dbReference>
<evidence type="ECO:0000313" key="2">
    <source>
        <dbReference type="EMBL" id="ACL56110.1"/>
    </source>
</evidence>
<dbReference type="EMBL" id="CP001349">
    <property type="protein sequence ID" value="ACL56110.1"/>
    <property type="molecule type" value="Genomic_DNA"/>
</dbReference>
<dbReference type="CDD" id="cd10787">
    <property type="entry name" value="LamB_YcsF_like"/>
    <property type="match status" value="1"/>
</dbReference>
<protein>
    <recommendedName>
        <fullName evidence="1">5-oxoprolinase subunit A</fullName>
        <shortName evidence="1">5-OPase subunit A</shortName>
        <ecNumber evidence="1">3.5.2.9</ecNumber>
    </recommendedName>
    <alternativeName>
        <fullName evidence="1">5-oxoprolinase (ATP-hydrolyzing) subunit A</fullName>
    </alternativeName>
</protein>
<comment type="catalytic activity">
    <reaction evidence="1">
        <text>5-oxo-L-proline + ATP + 2 H2O = L-glutamate + ADP + phosphate + H(+)</text>
        <dbReference type="Rhea" id="RHEA:10348"/>
        <dbReference type="ChEBI" id="CHEBI:15377"/>
        <dbReference type="ChEBI" id="CHEBI:15378"/>
        <dbReference type="ChEBI" id="CHEBI:29985"/>
        <dbReference type="ChEBI" id="CHEBI:30616"/>
        <dbReference type="ChEBI" id="CHEBI:43474"/>
        <dbReference type="ChEBI" id="CHEBI:58402"/>
        <dbReference type="ChEBI" id="CHEBI:456216"/>
        <dbReference type="EC" id="3.5.2.9"/>
    </reaction>
</comment>
<dbReference type="NCBIfam" id="NF003814">
    <property type="entry name" value="PRK05406.1-3"/>
    <property type="match status" value="1"/>
</dbReference>
<dbReference type="GO" id="GO:0017168">
    <property type="term" value="F:5-oxoprolinase (ATP-hydrolyzing) activity"/>
    <property type="evidence" value="ECO:0007669"/>
    <property type="project" value="UniProtKB-UniRule"/>
</dbReference>
<dbReference type="GO" id="GO:0005524">
    <property type="term" value="F:ATP binding"/>
    <property type="evidence" value="ECO:0007669"/>
    <property type="project" value="UniProtKB-UniRule"/>
</dbReference>
<proteinExistence type="inferred from homology"/>
<dbReference type="InterPro" id="IPR005501">
    <property type="entry name" value="LamB/YcsF/PxpA-like"/>
</dbReference>
<comment type="subunit">
    <text evidence="1">Forms a complex composed of PxpA, PxpB and PxpC.</text>
</comment>
<dbReference type="HOGENOM" id="CLU_069535_0_0_5"/>
<dbReference type="Proteomes" id="UP000008207">
    <property type="component" value="Chromosome"/>
</dbReference>
<dbReference type="RefSeq" id="WP_015927808.1">
    <property type="nucleotide sequence ID" value="NC_011894.1"/>
</dbReference>
<name>B8IJ95_METNO</name>
<keyword evidence="1" id="KW-0547">Nucleotide-binding</keyword>
<keyword evidence="3" id="KW-1185">Reference proteome</keyword>
<dbReference type="HAMAP" id="MF_00691">
    <property type="entry name" value="PxpA"/>
    <property type="match status" value="1"/>
</dbReference>
<comment type="function">
    <text evidence="1">Catalyzes the cleavage of 5-oxoproline to form L-glutamate coupled to the hydrolysis of ATP to ADP and inorganic phosphate.</text>
</comment>
<dbReference type="EC" id="3.5.2.9" evidence="1"/>
<dbReference type="eggNOG" id="COG1540">
    <property type="taxonomic scope" value="Bacteria"/>
</dbReference>
<dbReference type="KEGG" id="mno:Mnod_1103"/>
<gene>
    <name evidence="1" type="primary">pxpA</name>
    <name evidence="2" type="ordered locus">Mnod_1103</name>
</gene>
<organism evidence="2 3">
    <name type="scientific">Methylobacterium nodulans (strain LMG 21967 / CNCM I-2342 / ORS 2060)</name>
    <dbReference type="NCBI Taxonomy" id="460265"/>
    <lineage>
        <taxon>Bacteria</taxon>
        <taxon>Pseudomonadati</taxon>
        <taxon>Pseudomonadota</taxon>
        <taxon>Alphaproteobacteria</taxon>
        <taxon>Hyphomicrobiales</taxon>
        <taxon>Methylobacteriaceae</taxon>
        <taxon>Methylobacterium</taxon>
    </lineage>
</organism>
<dbReference type="STRING" id="460265.Mnod_1103"/>
<evidence type="ECO:0000313" key="3">
    <source>
        <dbReference type="Proteomes" id="UP000008207"/>
    </source>
</evidence>
<dbReference type="Gene3D" id="3.20.20.370">
    <property type="entry name" value="Glycoside hydrolase/deacetylase"/>
    <property type="match status" value="1"/>
</dbReference>
<keyword evidence="1" id="KW-0378">Hydrolase</keyword>
<reference evidence="2 3" key="1">
    <citation type="submission" date="2009-01" db="EMBL/GenBank/DDBJ databases">
        <title>Complete sequence of chromosome of Methylobacterium nodulans ORS 2060.</title>
        <authorList>
            <consortium name="US DOE Joint Genome Institute"/>
            <person name="Lucas S."/>
            <person name="Copeland A."/>
            <person name="Lapidus A."/>
            <person name="Glavina del Rio T."/>
            <person name="Dalin E."/>
            <person name="Tice H."/>
            <person name="Bruce D."/>
            <person name="Goodwin L."/>
            <person name="Pitluck S."/>
            <person name="Sims D."/>
            <person name="Brettin T."/>
            <person name="Detter J.C."/>
            <person name="Han C."/>
            <person name="Larimer F."/>
            <person name="Land M."/>
            <person name="Hauser L."/>
            <person name="Kyrpides N."/>
            <person name="Ivanova N."/>
            <person name="Marx C.J."/>
            <person name="Richardson P."/>
        </authorList>
    </citation>
    <scope>NUCLEOTIDE SEQUENCE [LARGE SCALE GENOMIC DNA]</scope>
    <source>
        <strain evidence="3">LMG 21967 / CNCM I-2342 / ORS 2060</strain>
    </source>
</reference>
<sequence length="255" mass="26568">MPSIDLNSDLGEGFGDYRCGDDAAMLAIVTSANVACGMHAGDPQIMARTFGIARERGVAVGAHPGFPDLWGFGRRVLPYTPAEIERIVAYQIGAAQALATYAGHRITYVKTHGALGNHAAAHEEVAMAIARAVKAVDPGLSLLAIALTAQVRAGEALGLDIHQEIFADRGYTEAGQLVPRGQPGALIEDPEEAAGRVLAMVQEGAIIAASGRRLPTPIRSICVHGDSPNAVATARAVRTRLEAAGLTLAPFRPAP</sequence>
<dbReference type="NCBIfam" id="NF003816">
    <property type="entry name" value="PRK05406.1-5"/>
    <property type="match status" value="1"/>
</dbReference>